<reference evidence="1" key="1">
    <citation type="submission" date="2023-10" db="EMBL/GenBank/DDBJ databases">
        <authorList>
            <person name="Chen Y."/>
            <person name="Shah S."/>
            <person name="Dougan E. K."/>
            <person name="Thang M."/>
            <person name="Chan C."/>
        </authorList>
    </citation>
    <scope>NUCLEOTIDE SEQUENCE [LARGE SCALE GENOMIC DNA]</scope>
</reference>
<proteinExistence type="predicted"/>
<name>A0ABN9Y3C2_9DINO</name>
<evidence type="ECO:0000313" key="1">
    <source>
        <dbReference type="EMBL" id="CAK0907000.1"/>
    </source>
</evidence>
<organism evidence="1 2">
    <name type="scientific">Prorocentrum cordatum</name>
    <dbReference type="NCBI Taxonomy" id="2364126"/>
    <lineage>
        <taxon>Eukaryota</taxon>
        <taxon>Sar</taxon>
        <taxon>Alveolata</taxon>
        <taxon>Dinophyceae</taxon>
        <taxon>Prorocentrales</taxon>
        <taxon>Prorocentraceae</taxon>
        <taxon>Prorocentrum</taxon>
    </lineage>
</organism>
<protein>
    <submittedName>
        <fullName evidence="1">Uncharacterized protein</fullName>
    </submittedName>
</protein>
<evidence type="ECO:0000313" key="2">
    <source>
        <dbReference type="Proteomes" id="UP001189429"/>
    </source>
</evidence>
<dbReference type="EMBL" id="CAUYUJ010021782">
    <property type="protein sequence ID" value="CAK0907000.1"/>
    <property type="molecule type" value="Genomic_DNA"/>
</dbReference>
<dbReference type="Proteomes" id="UP001189429">
    <property type="component" value="Unassembled WGS sequence"/>
</dbReference>
<accession>A0ABN9Y3C2</accession>
<comment type="caution">
    <text evidence="1">The sequence shown here is derived from an EMBL/GenBank/DDBJ whole genome shotgun (WGS) entry which is preliminary data.</text>
</comment>
<gene>
    <name evidence="1" type="ORF">PCOR1329_LOCUS82143</name>
</gene>
<sequence>MVTRLDVIDPVRVQSTNVLEACVVKNLKDDLFSLVLGPCLNERLAAAASATTVKSHQDDTNFDGPPAPRVQQRLVEHLPASYPPLCKFQKSMVLRPPISSRNFGTA</sequence>
<keyword evidence="2" id="KW-1185">Reference proteome</keyword>